<dbReference type="InterPro" id="IPR012577">
    <property type="entry name" value="NIPSNAP"/>
</dbReference>
<keyword evidence="3" id="KW-1185">Reference proteome</keyword>
<evidence type="ECO:0000313" key="2">
    <source>
        <dbReference type="EMBL" id="MCM2576685.1"/>
    </source>
</evidence>
<organism evidence="2 3">
    <name type="scientific">Streptomyces meridianus</name>
    <dbReference type="NCBI Taxonomy" id="2938945"/>
    <lineage>
        <taxon>Bacteria</taxon>
        <taxon>Bacillati</taxon>
        <taxon>Actinomycetota</taxon>
        <taxon>Actinomycetes</taxon>
        <taxon>Kitasatosporales</taxon>
        <taxon>Streptomycetaceae</taxon>
        <taxon>Streptomyces</taxon>
    </lineage>
</organism>
<gene>
    <name evidence="2" type="ORF">M1E25_04835</name>
</gene>
<reference evidence="2" key="1">
    <citation type="journal article" date="2023" name="Int. J. Syst. Evol. Microbiol.">
        <title>Streptomyces meridianus sp. nov. isolated from brackish water of the Tagus estuary in Alcochete, Portugal.</title>
        <authorList>
            <person name="Santos J.D.N."/>
            <person name="Klimek D."/>
            <person name="Calusinska M."/>
            <person name="Lobo Da Cunha A."/>
            <person name="Catita J."/>
            <person name="Goncalves H."/>
            <person name="Gonzalez I."/>
            <person name="Reyes F."/>
            <person name="Lage O.M."/>
        </authorList>
    </citation>
    <scope>NUCLEOTIDE SEQUENCE</scope>
    <source>
        <strain evidence="2">MTZ3.1</strain>
    </source>
</reference>
<dbReference type="Pfam" id="PF07978">
    <property type="entry name" value="NIPSNAP"/>
    <property type="match status" value="1"/>
</dbReference>
<dbReference type="EMBL" id="JAMQGM010000011">
    <property type="protein sequence ID" value="MCM2576685.1"/>
    <property type="molecule type" value="Genomic_DNA"/>
</dbReference>
<proteinExistence type="predicted"/>
<feature type="domain" description="NIPSNAP" evidence="1">
    <location>
        <begin position="15"/>
        <end position="103"/>
    </location>
</feature>
<evidence type="ECO:0000313" key="3">
    <source>
        <dbReference type="Proteomes" id="UP001167160"/>
    </source>
</evidence>
<name>A0ABT0X2B6_9ACTN</name>
<accession>A0ABT0X2B6</accession>
<dbReference type="RefSeq" id="WP_251410072.1">
    <property type="nucleotide sequence ID" value="NZ_JAMQGM010000011.1"/>
</dbReference>
<comment type="caution">
    <text evidence="2">The sequence shown here is derived from an EMBL/GenBank/DDBJ whole genome shotgun (WGS) entry which is preliminary data.</text>
</comment>
<evidence type="ECO:0000259" key="1">
    <source>
        <dbReference type="Pfam" id="PF07978"/>
    </source>
</evidence>
<dbReference type="Proteomes" id="UP001167160">
    <property type="component" value="Unassembled WGS sequence"/>
</dbReference>
<protein>
    <submittedName>
        <fullName evidence="2">NIPSNAP family protein</fullName>
    </submittedName>
</protein>
<dbReference type="InterPro" id="IPR011008">
    <property type="entry name" value="Dimeric_a/b-barrel"/>
</dbReference>
<dbReference type="Gene3D" id="3.30.70.100">
    <property type="match status" value="1"/>
</dbReference>
<sequence>MHRNSTEPQRLDVLELRQYTLQPGRRDDLIDLFDQHFVESQEEVGMRVVGQFRDLGNRDRFVWLRAFPDMTTRARSLSAFYERHPAWQEHRGAANDTMADSDNVLLLRPATADSGFAEPAASRPPTGTTAAVSPALVTVTIHRLGSAAALEDFVGFHEDRVRPLLAGAGSPPAACFRTEAAENTFPRLPVRTGEHVFVEVSVFADADHHEKHRARLASLTVWQRDVLPELAGRLTGPSEVLRLSPTGRSALR</sequence>
<dbReference type="SUPFAM" id="SSF54909">
    <property type="entry name" value="Dimeric alpha+beta barrel"/>
    <property type="match status" value="1"/>
</dbReference>